<dbReference type="AlphaFoldDB" id="A0A7R9PN59"/>
<evidence type="ECO:0000256" key="4">
    <source>
        <dbReference type="ARBA" id="ARBA00023163"/>
    </source>
</evidence>
<feature type="domain" description="Myb/SANT-like DNA-binding" evidence="6">
    <location>
        <begin position="18"/>
        <end position="57"/>
    </location>
</feature>
<dbReference type="EMBL" id="OE842158">
    <property type="protein sequence ID" value="CAD7598760.1"/>
    <property type="molecule type" value="Genomic_DNA"/>
</dbReference>
<proteinExistence type="predicted"/>
<name>A0A7R9PN59_TIMGE</name>
<reference evidence="7" key="1">
    <citation type="submission" date="2020-11" db="EMBL/GenBank/DDBJ databases">
        <authorList>
            <person name="Tran Van P."/>
        </authorList>
    </citation>
    <scope>NUCLEOTIDE SEQUENCE</scope>
</reference>
<dbReference type="Pfam" id="PF13873">
    <property type="entry name" value="Myb_DNA-bind_5"/>
    <property type="match status" value="1"/>
</dbReference>
<sequence length="281" mass="31260">MVPPGLRRSMLLLDSLTQKAWIQIAELFNATSSAGLHRTVQQLNAKYTTLKKSVKKRKSTLKQEEYVTGGGPYNSPKLEDRAVLDAIEMLLQDANGGLSTRSDSDTLYEDTNGGSHIYKVEDVSIDSPELTPTSIQQPASNAEGEGLLDLDEEAEMDSLIGEHNLPVIVELDNNTGLMLPQSWKTYTPAVLKIPKSASLKESRRQSPSAIFQQAASSVISKKFACMAEAKKDLAILQMELLKREYKIREAHMIEIHELDVKIKRAQLENLLDQKKVDVARL</sequence>
<gene>
    <name evidence="7" type="ORF">TGEB3V08_LOCUS7187</name>
</gene>
<accession>A0A7R9PN59</accession>
<keyword evidence="3" id="KW-0805">Transcription regulation</keyword>
<evidence type="ECO:0000256" key="3">
    <source>
        <dbReference type="ARBA" id="ARBA00023015"/>
    </source>
</evidence>
<dbReference type="InterPro" id="IPR028002">
    <property type="entry name" value="Myb_DNA-bind_5"/>
</dbReference>
<keyword evidence="4" id="KW-0804">Transcription</keyword>
<evidence type="ECO:0000256" key="5">
    <source>
        <dbReference type="ARBA" id="ARBA00025466"/>
    </source>
</evidence>
<organism evidence="7">
    <name type="scientific">Timema genevievae</name>
    <name type="common">Walking stick</name>
    <dbReference type="NCBI Taxonomy" id="629358"/>
    <lineage>
        <taxon>Eukaryota</taxon>
        <taxon>Metazoa</taxon>
        <taxon>Ecdysozoa</taxon>
        <taxon>Arthropoda</taxon>
        <taxon>Hexapoda</taxon>
        <taxon>Insecta</taxon>
        <taxon>Pterygota</taxon>
        <taxon>Neoptera</taxon>
        <taxon>Polyneoptera</taxon>
        <taxon>Phasmatodea</taxon>
        <taxon>Timematodea</taxon>
        <taxon>Timematoidea</taxon>
        <taxon>Timematidae</taxon>
        <taxon>Timema</taxon>
    </lineage>
</organism>
<evidence type="ECO:0000259" key="6">
    <source>
        <dbReference type="Pfam" id="PF13873"/>
    </source>
</evidence>
<evidence type="ECO:0000313" key="7">
    <source>
        <dbReference type="EMBL" id="CAD7598760.1"/>
    </source>
</evidence>
<comment type="function">
    <text evidence="5">Involved in transvection phenomena (= synapsis-dependent gene expression), where the synaptic pairing of chromosomes carrying genes with which zeste interacts influences the expression of these genes. Zeste binds to DNA and stimulates transcription from a nearby promoter.</text>
</comment>
<comment type="subunit">
    <text evidence="1">Self-associates forming complexes of several hundred monomers.</text>
</comment>
<protein>
    <recommendedName>
        <fullName evidence="2">Regulatory protein zeste</fullName>
    </recommendedName>
</protein>
<evidence type="ECO:0000256" key="2">
    <source>
        <dbReference type="ARBA" id="ARBA00016807"/>
    </source>
</evidence>
<evidence type="ECO:0000256" key="1">
    <source>
        <dbReference type="ARBA" id="ARBA00011764"/>
    </source>
</evidence>